<dbReference type="PANTHER" id="PTHR36221:SF1">
    <property type="entry name" value="DUF742 DOMAIN-CONTAINING PROTEIN"/>
    <property type="match status" value="1"/>
</dbReference>
<organism evidence="1 2">
    <name type="scientific">Amycolatopsis pigmentata</name>
    <dbReference type="NCBI Taxonomy" id="450801"/>
    <lineage>
        <taxon>Bacteria</taxon>
        <taxon>Bacillati</taxon>
        <taxon>Actinomycetota</taxon>
        <taxon>Actinomycetes</taxon>
        <taxon>Pseudonocardiales</taxon>
        <taxon>Pseudonocardiaceae</taxon>
        <taxon>Amycolatopsis</taxon>
    </lineage>
</organism>
<dbReference type="InterPro" id="IPR007995">
    <property type="entry name" value="DUF742"/>
</dbReference>
<dbReference type="Pfam" id="PF05331">
    <property type="entry name" value="DUF742"/>
    <property type="match status" value="1"/>
</dbReference>
<dbReference type="Proteomes" id="UP001597417">
    <property type="component" value="Unassembled WGS sequence"/>
</dbReference>
<accession>A0ABW5FYZ6</accession>
<gene>
    <name evidence="1" type="ORF">ACFSXZ_26190</name>
</gene>
<proteinExistence type="predicted"/>
<comment type="caution">
    <text evidence="1">The sequence shown here is derived from an EMBL/GenBank/DDBJ whole genome shotgun (WGS) entry which is preliminary data.</text>
</comment>
<keyword evidence="2" id="KW-1185">Reference proteome</keyword>
<sequence length="122" mass="13421">MTQPGSEWYGDESGPMVRLYALTRGRARPAGEPLDMIALVLAGTRPEDDLTLSPEQATILTLCRDRMLTVAEIAAKARLPLSVIRVLLADLQAGRHIQVMHPTGHMPDEKILREVLDGLRAL</sequence>
<dbReference type="EMBL" id="JBHUKR010000015">
    <property type="protein sequence ID" value="MFD2419824.1"/>
    <property type="molecule type" value="Genomic_DNA"/>
</dbReference>
<protein>
    <submittedName>
        <fullName evidence="1">DUF742 domain-containing protein</fullName>
    </submittedName>
</protein>
<dbReference type="RefSeq" id="WP_378267854.1">
    <property type="nucleotide sequence ID" value="NZ_JBHUKR010000015.1"/>
</dbReference>
<dbReference type="PANTHER" id="PTHR36221">
    <property type="entry name" value="DUF742 DOMAIN-CONTAINING PROTEIN"/>
    <property type="match status" value="1"/>
</dbReference>
<reference evidence="2" key="1">
    <citation type="journal article" date="2019" name="Int. J. Syst. Evol. Microbiol.">
        <title>The Global Catalogue of Microorganisms (GCM) 10K type strain sequencing project: providing services to taxonomists for standard genome sequencing and annotation.</title>
        <authorList>
            <consortium name="The Broad Institute Genomics Platform"/>
            <consortium name="The Broad Institute Genome Sequencing Center for Infectious Disease"/>
            <person name="Wu L."/>
            <person name="Ma J."/>
        </authorList>
    </citation>
    <scope>NUCLEOTIDE SEQUENCE [LARGE SCALE GENOMIC DNA]</scope>
    <source>
        <strain evidence="2">CGMCC 4.7645</strain>
    </source>
</reference>
<evidence type="ECO:0000313" key="2">
    <source>
        <dbReference type="Proteomes" id="UP001597417"/>
    </source>
</evidence>
<evidence type="ECO:0000313" key="1">
    <source>
        <dbReference type="EMBL" id="MFD2419824.1"/>
    </source>
</evidence>
<name>A0ABW5FYZ6_9PSEU</name>